<dbReference type="Proteomes" id="UP000822862">
    <property type="component" value="Chromosome"/>
</dbReference>
<dbReference type="EMBL" id="CP075585">
    <property type="protein sequence ID" value="QZA59452.1"/>
    <property type="molecule type" value="Genomic_DNA"/>
</dbReference>
<gene>
    <name evidence="1" type="ORF">RHAB15C_0001340</name>
</gene>
<organism evidence="1 2">
    <name type="scientific">Candidatus Rhabdochlamydia porcellionis</name>
    <dbReference type="NCBI Taxonomy" id="225148"/>
    <lineage>
        <taxon>Bacteria</taxon>
        <taxon>Pseudomonadati</taxon>
        <taxon>Chlamydiota</taxon>
        <taxon>Chlamydiia</taxon>
        <taxon>Parachlamydiales</taxon>
        <taxon>Candidatus Rhabdochlamydiaceae</taxon>
        <taxon>Candidatus Rhabdochlamydia</taxon>
    </lineage>
</organism>
<name>A0ABX8Z600_9BACT</name>
<keyword evidence="2" id="KW-1185">Reference proteome</keyword>
<proteinExistence type="predicted"/>
<evidence type="ECO:0000313" key="1">
    <source>
        <dbReference type="EMBL" id="QZA59452.1"/>
    </source>
</evidence>
<evidence type="ECO:0000313" key="2">
    <source>
        <dbReference type="Proteomes" id="UP000822862"/>
    </source>
</evidence>
<reference evidence="1 2" key="1">
    <citation type="submission" date="2020-01" db="EMBL/GenBank/DDBJ databases">
        <authorList>
            <person name="Sixt B."/>
            <person name="Schulz F."/>
            <person name="Kostanjsek R."/>
            <person name="Koestlbacher S."/>
            <person name="Collingro A."/>
            <person name="Toenshoff E."/>
            <person name="Horn M."/>
        </authorList>
    </citation>
    <scope>NUCLEOTIDE SEQUENCE [LARGE SCALE GENOMIC DNA]</scope>
    <source>
        <strain evidence="1 2">15C</strain>
    </source>
</reference>
<protein>
    <submittedName>
        <fullName evidence="1">Uncharacterized protein</fullName>
    </submittedName>
</protein>
<accession>A0ABX8Z600</accession>
<dbReference type="RefSeq" id="WP_194845832.1">
    <property type="nucleotide sequence ID" value="NZ_CP075585.1"/>
</dbReference>
<reference evidence="1 2" key="2">
    <citation type="submission" date="2021-05" db="EMBL/GenBank/DDBJ databases">
        <title>Ecology and evolution of chlamydial symbionts of arthropods.</title>
        <authorList>
            <person name="Halter T."/>
            <person name="Sixt B.S."/>
            <person name="Toenshoff E.R."/>
            <person name="Koestlbacher S."/>
            <person name="Schulz F."/>
            <person name="Kostanjsek R."/>
            <person name="Collingro A."/>
            <person name="Hendrickx F."/>
            <person name="Horn M."/>
        </authorList>
    </citation>
    <scope>NUCLEOTIDE SEQUENCE [LARGE SCALE GENOMIC DNA]</scope>
    <source>
        <strain evidence="1 2">15C</strain>
    </source>
</reference>
<sequence>MVFSTNYLQLNNMLDLQEIPQRKKNFKTIKDWSIDVQCSGNTYDGVRIPARESAITVVVLNRGAFFFF</sequence>